<sequence length="133" mass="15236">MMYLLDTNILLFLAYSSEHLTQEVKNIIQDTDNELYFSAASIWEVAIKFALNKPDFTINPDALRTGLFDNGFKELAVKGEHSLNVLNLPESLHKDPFNRILIAQANYENFIFITSDNKINDLSAKFIKVIPNR</sequence>
<dbReference type="Gene3D" id="3.40.50.1010">
    <property type="entry name" value="5'-nuclease"/>
    <property type="match status" value="1"/>
</dbReference>
<keyword evidence="3" id="KW-1185">Reference proteome</keyword>
<dbReference type="Proteomes" id="UP000296159">
    <property type="component" value="Unassembled WGS sequence"/>
</dbReference>
<reference evidence="2 3" key="1">
    <citation type="submission" date="2018-04" db="EMBL/GenBank/DDBJ databases">
        <title>Brenneria corticis sp.nov.</title>
        <authorList>
            <person name="Li Y."/>
        </authorList>
    </citation>
    <scope>NUCLEOTIDE SEQUENCE [LARGE SCALE GENOMIC DNA]</scope>
    <source>
        <strain evidence="2 3">CFCC 11842</strain>
    </source>
</reference>
<protein>
    <submittedName>
        <fullName evidence="2">PIN domain nuclease</fullName>
    </submittedName>
</protein>
<evidence type="ECO:0000313" key="3">
    <source>
        <dbReference type="Proteomes" id="UP000296159"/>
    </source>
</evidence>
<evidence type="ECO:0000259" key="1">
    <source>
        <dbReference type="Pfam" id="PF01850"/>
    </source>
</evidence>
<dbReference type="CDD" id="cd09872">
    <property type="entry name" value="PIN_Sll0205-like"/>
    <property type="match status" value="1"/>
</dbReference>
<organism evidence="2 3">
    <name type="scientific">Brenneria corticis</name>
    <dbReference type="NCBI Taxonomy" id="2173106"/>
    <lineage>
        <taxon>Bacteria</taxon>
        <taxon>Pseudomonadati</taxon>
        <taxon>Pseudomonadota</taxon>
        <taxon>Gammaproteobacteria</taxon>
        <taxon>Enterobacterales</taxon>
        <taxon>Pectobacteriaceae</taxon>
        <taxon>Brenneria</taxon>
    </lineage>
</organism>
<dbReference type="InterPro" id="IPR041705">
    <property type="entry name" value="PIN_Sll0205"/>
</dbReference>
<dbReference type="AlphaFoldDB" id="A0A2U1U7N6"/>
<dbReference type="PANTHER" id="PTHR36173:SF2">
    <property type="entry name" value="RIBONUCLEASE VAPC16"/>
    <property type="match status" value="1"/>
</dbReference>
<dbReference type="InterPro" id="IPR052919">
    <property type="entry name" value="TA_system_RNase"/>
</dbReference>
<gene>
    <name evidence="2" type="ORF">DDT56_05290</name>
</gene>
<dbReference type="InterPro" id="IPR029060">
    <property type="entry name" value="PIN-like_dom_sf"/>
</dbReference>
<proteinExistence type="predicted"/>
<feature type="domain" description="PIN" evidence="1">
    <location>
        <begin position="3"/>
        <end position="123"/>
    </location>
</feature>
<dbReference type="InterPro" id="IPR002716">
    <property type="entry name" value="PIN_dom"/>
</dbReference>
<accession>A0A2U1U7N6</accession>
<dbReference type="SUPFAM" id="SSF88723">
    <property type="entry name" value="PIN domain-like"/>
    <property type="match status" value="1"/>
</dbReference>
<dbReference type="EMBL" id="QDKH01000006">
    <property type="protein sequence ID" value="PWC17673.1"/>
    <property type="molecule type" value="Genomic_DNA"/>
</dbReference>
<dbReference type="Pfam" id="PF01850">
    <property type="entry name" value="PIN"/>
    <property type="match status" value="1"/>
</dbReference>
<name>A0A2U1U7N6_9GAMM</name>
<comment type="caution">
    <text evidence="2">The sequence shown here is derived from an EMBL/GenBank/DDBJ whole genome shotgun (WGS) entry which is preliminary data.</text>
</comment>
<evidence type="ECO:0000313" key="2">
    <source>
        <dbReference type="EMBL" id="PWC17673.1"/>
    </source>
</evidence>
<dbReference type="PANTHER" id="PTHR36173">
    <property type="entry name" value="RIBONUCLEASE VAPC16-RELATED"/>
    <property type="match status" value="1"/>
</dbReference>